<reference evidence="3" key="1">
    <citation type="submission" date="2020-12" db="EMBL/GenBank/DDBJ databases">
        <title>Sedimentitalea sp. nov., isolated from sand in Incheon.</title>
        <authorList>
            <person name="Kim W."/>
        </authorList>
    </citation>
    <scope>NUCLEOTIDE SEQUENCE</scope>
    <source>
        <strain evidence="3">CAU 1593</strain>
    </source>
</reference>
<dbReference type="CDD" id="cd02440">
    <property type="entry name" value="AdoMet_MTases"/>
    <property type="match status" value="1"/>
</dbReference>
<evidence type="ECO:0000259" key="2">
    <source>
        <dbReference type="Pfam" id="PF13649"/>
    </source>
</evidence>
<proteinExistence type="predicted"/>
<dbReference type="InterPro" id="IPR029063">
    <property type="entry name" value="SAM-dependent_MTases_sf"/>
</dbReference>
<dbReference type="AlphaFoldDB" id="A0A8J7J828"/>
<sequence>MADKPVGWDARYAAEWYLFGTEPAAFVAREAERLPAGSEVLCVADGEGRNSVYLAGLGHDVTAFDPSAVALEKARALANARDVTVAVRQAGVEDWDWSRKFDVVVGVFIQFAPPAMRAELFAGMARAVRPGGLLLLHGYAPRQVDYGTGGPPDAQNMYTEALLREAFKEFEILHLADYDADIEEGAGHSGRSALVDLVARKPAD</sequence>
<comment type="caution">
    <text evidence="3">The sequence shown here is derived from an EMBL/GenBank/DDBJ whole genome shotgun (WGS) entry which is preliminary data.</text>
</comment>
<gene>
    <name evidence="3" type="ORF">JF290_04200</name>
</gene>
<dbReference type="EMBL" id="JAELVR010000002">
    <property type="protein sequence ID" value="MBJ6370718.1"/>
    <property type="molecule type" value="Genomic_DNA"/>
</dbReference>
<dbReference type="RefSeq" id="WP_199023491.1">
    <property type="nucleotide sequence ID" value="NZ_JAELVR010000002.1"/>
</dbReference>
<dbReference type="InterPro" id="IPR041698">
    <property type="entry name" value="Methyltransf_25"/>
</dbReference>
<dbReference type="PANTHER" id="PTHR43861:SF3">
    <property type="entry name" value="PUTATIVE (AFU_ORTHOLOGUE AFUA_2G14390)-RELATED"/>
    <property type="match status" value="1"/>
</dbReference>
<dbReference type="GO" id="GO:0032259">
    <property type="term" value="P:methylation"/>
    <property type="evidence" value="ECO:0007669"/>
    <property type="project" value="UniProtKB-KW"/>
</dbReference>
<dbReference type="Gene3D" id="3.40.50.150">
    <property type="entry name" value="Vaccinia Virus protein VP39"/>
    <property type="match status" value="1"/>
</dbReference>
<dbReference type="GO" id="GO:0008168">
    <property type="term" value="F:methyltransferase activity"/>
    <property type="evidence" value="ECO:0007669"/>
    <property type="project" value="UniProtKB-KW"/>
</dbReference>
<evidence type="ECO:0000313" key="3">
    <source>
        <dbReference type="EMBL" id="MBJ6370718.1"/>
    </source>
</evidence>
<evidence type="ECO:0000256" key="1">
    <source>
        <dbReference type="ARBA" id="ARBA00022679"/>
    </source>
</evidence>
<dbReference type="SUPFAM" id="SSF53335">
    <property type="entry name" value="S-adenosyl-L-methionine-dependent methyltransferases"/>
    <property type="match status" value="1"/>
</dbReference>
<organism evidence="3 4">
    <name type="scientific">Sedimentitalea arenosa</name>
    <dbReference type="NCBI Taxonomy" id="2798803"/>
    <lineage>
        <taxon>Bacteria</taxon>
        <taxon>Pseudomonadati</taxon>
        <taxon>Pseudomonadota</taxon>
        <taxon>Alphaproteobacteria</taxon>
        <taxon>Rhodobacterales</taxon>
        <taxon>Paracoccaceae</taxon>
        <taxon>Sedimentitalea</taxon>
    </lineage>
</organism>
<name>A0A8J7J828_9RHOB</name>
<keyword evidence="4" id="KW-1185">Reference proteome</keyword>
<keyword evidence="3" id="KW-0489">Methyltransferase</keyword>
<protein>
    <submittedName>
        <fullName evidence="3">Class I SAM-dependent methyltransferase</fullName>
    </submittedName>
</protein>
<feature type="domain" description="Methyltransferase" evidence="2">
    <location>
        <begin position="40"/>
        <end position="132"/>
    </location>
</feature>
<accession>A0A8J7J828</accession>
<keyword evidence="1" id="KW-0808">Transferase</keyword>
<dbReference type="Proteomes" id="UP000619079">
    <property type="component" value="Unassembled WGS sequence"/>
</dbReference>
<dbReference type="Pfam" id="PF13649">
    <property type="entry name" value="Methyltransf_25"/>
    <property type="match status" value="1"/>
</dbReference>
<dbReference type="PANTHER" id="PTHR43861">
    <property type="entry name" value="TRANS-ACONITATE 2-METHYLTRANSFERASE-RELATED"/>
    <property type="match status" value="1"/>
</dbReference>
<evidence type="ECO:0000313" key="4">
    <source>
        <dbReference type="Proteomes" id="UP000619079"/>
    </source>
</evidence>